<dbReference type="InterPro" id="IPR013783">
    <property type="entry name" value="Ig-like_fold"/>
</dbReference>
<accession>A0A3T1CYK8</accession>
<evidence type="ECO:0000313" key="5">
    <source>
        <dbReference type="Proteomes" id="UP000289856"/>
    </source>
</evidence>
<dbReference type="SUPFAM" id="SSF49373">
    <property type="entry name" value="Invasin/intimin cell-adhesion fragments"/>
    <property type="match status" value="3"/>
</dbReference>
<dbReference type="Pfam" id="PF00395">
    <property type="entry name" value="SLH"/>
    <property type="match status" value="3"/>
</dbReference>
<organism evidence="4 5">
    <name type="scientific">Cohnella abietis</name>
    <dbReference type="NCBI Taxonomy" id="2507935"/>
    <lineage>
        <taxon>Bacteria</taxon>
        <taxon>Bacillati</taxon>
        <taxon>Bacillota</taxon>
        <taxon>Bacilli</taxon>
        <taxon>Bacillales</taxon>
        <taxon>Paenibacillaceae</taxon>
        <taxon>Cohnella</taxon>
    </lineage>
</organism>
<dbReference type="OrthoDB" id="9809781at2"/>
<feature type="domain" description="SLH" evidence="3">
    <location>
        <begin position="1910"/>
        <end position="1968"/>
    </location>
</feature>
<dbReference type="SUPFAM" id="SSF56300">
    <property type="entry name" value="Metallo-dependent phosphatases"/>
    <property type="match status" value="1"/>
</dbReference>
<dbReference type="SMART" id="SM00635">
    <property type="entry name" value="BID_2"/>
    <property type="match status" value="5"/>
</dbReference>
<keyword evidence="1 2" id="KW-0732">Signal</keyword>
<dbReference type="Gene3D" id="2.60.40.10">
    <property type="entry name" value="Immunoglobulins"/>
    <property type="match status" value="1"/>
</dbReference>
<keyword evidence="5" id="KW-1185">Reference proteome</keyword>
<dbReference type="InterPro" id="IPR004843">
    <property type="entry name" value="Calcineurin-like_PHP"/>
</dbReference>
<protein>
    <recommendedName>
        <fullName evidence="3">SLH domain-containing protein</fullName>
    </recommendedName>
</protein>
<evidence type="ECO:0000313" key="4">
    <source>
        <dbReference type="EMBL" id="BBI30943.1"/>
    </source>
</evidence>
<dbReference type="InterPro" id="IPR001119">
    <property type="entry name" value="SLH_dom"/>
</dbReference>
<feature type="signal peptide" evidence="2">
    <location>
        <begin position="1"/>
        <end position="30"/>
    </location>
</feature>
<dbReference type="InterPro" id="IPR003343">
    <property type="entry name" value="Big_2"/>
</dbReference>
<feature type="domain" description="SLH" evidence="3">
    <location>
        <begin position="1969"/>
        <end position="2032"/>
    </location>
</feature>
<dbReference type="PANTHER" id="PTHR22953">
    <property type="entry name" value="ACID PHOSPHATASE RELATED"/>
    <property type="match status" value="1"/>
</dbReference>
<dbReference type="Pfam" id="PF09992">
    <property type="entry name" value="NAGPA"/>
    <property type="match status" value="1"/>
</dbReference>
<dbReference type="Gene3D" id="2.60.40.1080">
    <property type="match status" value="4"/>
</dbReference>
<feature type="domain" description="SLH" evidence="3">
    <location>
        <begin position="2036"/>
        <end position="2095"/>
    </location>
</feature>
<dbReference type="PROSITE" id="PS51272">
    <property type="entry name" value="SLH"/>
    <property type="match status" value="3"/>
</dbReference>
<dbReference type="SUPFAM" id="SSF49384">
    <property type="entry name" value="Carbohydrate-binding domain"/>
    <property type="match status" value="1"/>
</dbReference>
<dbReference type="Gene3D" id="3.60.21.10">
    <property type="match status" value="1"/>
</dbReference>
<dbReference type="InterPro" id="IPR015914">
    <property type="entry name" value="PAPs_N"/>
</dbReference>
<dbReference type="InterPro" id="IPR029052">
    <property type="entry name" value="Metallo-depent_PP-like"/>
</dbReference>
<dbReference type="InterPro" id="IPR018711">
    <property type="entry name" value="NAGPA"/>
</dbReference>
<dbReference type="InterPro" id="IPR008964">
    <property type="entry name" value="Invasin/intimin_cell_adhesion"/>
</dbReference>
<feature type="chain" id="PRO_5019507535" description="SLH domain-containing protein" evidence="2">
    <location>
        <begin position="31"/>
        <end position="2095"/>
    </location>
</feature>
<dbReference type="Pfam" id="PF16656">
    <property type="entry name" value="Pur_ac_phosph_N"/>
    <property type="match status" value="1"/>
</dbReference>
<dbReference type="Pfam" id="PF00149">
    <property type="entry name" value="Metallophos"/>
    <property type="match status" value="1"/>
</dbReference>
<dbReference type="InterPro" id="IPR008965">
    <property type="entry name" value="CBM2/CBM3_carb-bd_dom_sf"/>
</dbReference>
<dbReference type="PANTHER" id="PTHR22953:SF153">
    <property type="entry name" value="PURPLE ACID PHOSPHATASE"/>
    <property type="match status" value="1"/>
</dbReference>
<dbReference type="GO" id="GO:0003993">
    <property type="term" value="F:acid phosphatase activity"/>
    <property type="evidence" value="ECO:0007669"/>
    <property type="project" value="InterPro"/>
</dbReference>
<dbReference type="KEGG" id="cohn:KCTCHS21_03420"/>
<dbReference type="Gene3D" id="2.60.40.380">
    <property type="entry name" value="Purple acid phosphatase-like, N-terminal"/>
    <property type="match status" value="1"/>
</dbReference>
<dbReference type="GO" id="GO:0046872">
    <property type="term" value="F:metal ion binding"/>
    <property type="evidence" value="ECO:0007669"/>
    <property type="project" value="InterPro"/>
</dbReference>
<reference evidence="4 5" key="1">
    <citation type="submission" date="2019-01" db="EMBL/GenBank/DDBJ databases">
        <title>Complete genome sequence of Cohnella hallensis HS21 isolated from Korean fir (Abies koreana) rhizospheric soil.</title>
        <authorList>
            <person name="Jiang L."/>
            <person name="Kang S.W."/>
            <person name="Kim S."/>
            <person name="Jung J."/>
            <person name="Kim C.Y."/>
            <person name="Kim D.H."/>
            <person name="Kim S.W."/>
            <person name="Lee J."/>
        </authorList>
    </citation>
    <scope>NUCLEOTIDE SEQUENCE [LARGE SCALE GENOMIC DNA]</scope>
    <source>
        <strain evidence="4 5">HS21</strain>
    </source>
</reference>
<dbReference type="Proteomes" id="UP000289856">
    <property type="component" value="Chromosome"/>
</dbReference>
<dbReference type="InterPro" id="IPR008963">
    <property type="entry name" value="Purple_acid_Pase-like_N"/>
</dbReference>
<dbReference type="EMBL" id="AP019400">
    <property type="protein sequence ID" value="BBI30943.1"/>
    <property type="molecule type" value="Genomic_DNA"/>
</dbReference>
<proteinExistence type="predicted"/>
<gene>
    <name evidence="4" type="ORF">KCTCHS21_03420</name>
</gene>
<evidence type="ECO:0000259" key="3">
    <source>
        <dbReference type="PROSITE" id="PS51272"/>
    </source>
</evidence>
<sequence>MIRNLQRKFALLLSTLLMLSVFFPFGQAFADSSGSYGQILDKRSSEIGPGATYNWYNLKDSNGLQKIETIEFDPANPALQLQPGLKSNGKVYGMTGVTKMANNADKPGNKVIAGINGDFYDLANGVPLGFFMGDGRILISPPSDWNAFAVKADGTTMYGPSPTLTRTVKINGQTKSITDINRTRGTNSLNLYTFDYNSSTATSDLGDEVVLNIVSGDMRSGQTLALEVASVKKGKGDTPLVAGQVVLSAAGTSRSFLDALKPGDQVTISLQLSSSWNDVIMSIGGSTMLVIDGVVPAIADPTVAPRTAIGTKADGKVILFEVDGRQPGFSEGVTLQQLGQLMKDMGAVTAMNLDGGGSSTMVVRPAGEIMRKIMNSPSDGGERSTSNGILLVNKAAEGPATKLVVTPNLERVLTGTTSVLFLSLGVDNNIHPATSTGTPVWSADPAIGTIDSTTGRLTAGNLPGIGAISVTANGISGTAQVEVVDHLTELQFPDKLKTFSPGKSEKLKVAALKEGQVIQADNSLLQWSADPSIGTIDSNGVFTATTGTEKTGKITVAYKGVSASLDVNVGIPPVILEDFEKGLDRYKITSGAQYVKSIASIETENEDFIRFGKGSLKLDYDFTGTPGTSGSYLQTSSTANNIEIQGYPEKISMWVYGDGKKHWLRSQIRDAKGAIALDFVDQTTGINFTGWKYLEAAVPKGRELPLTMDMPVRYMETSAAKKDAGTIYIDQIRALYGPANDDMDPPIIRNITPAEGAIITKNQPEISVIAEDFGYDKSKHPGTTLIDPDKIRMYIDGSQVHPTLYPPEGRIFYTPAVPLADGVHQAKVQVKDLSGNQTTKIWTFQVDTGASKLLYTTPTALYTGETYTVDIKAKNASMIKSANISFNFDPSKVDNLQVVIGNKLSSGELTPTVDSISGTVSLNINDLSSLGLTDQDNLAQIKYLVKPNATEMHVLGFKAGNIAFTNTGNTIFPFFGLPIQSTIKNKLQLSWNYDGIVQGFNTEFKVIDENGKPVADAKLSADGVDIGTTNAEGILTTDALTKVVKSYQLQANEGISYSSVMPFKVSALSGTPNPKNINISMGEDPSVSRAFTWQTIPTTTGTVVDIVKQSEFTDFNQPNVKSFSGTSSLYNTYDIGTVRVHKASAIGLEPGTTYVYRVGDGQGNYSQQGAFHTAGSAEDPLKFLYFTDSQAADQAGYTLWGNTVKKALEDNPDSKFMMHVGDMVDSGFKETEWNMWFGAVQQQLLNTTLVAAIGNHEAMQNGNNDFMSHFNQPGNGLPSLKGSNFSFDYGDAHFVVLNSEEKYQEQADWLKQDLSSTNKKWKIAFFHRGPYGSIYDTEIVRKLWAPVFEENGVDLVMNGHDHIYLRTQMKNGKKVEQGSGTAYVVGGSTGPKFYSLTARPWHDKTDEEQTQMYSSVEIVGNQLTFITKTVQGRIVDQFTLQKTVVPTEVTIDTPNATITEGESLQLRATVKPDNLVNKNVIWSVVQASPDDAVTVSQDGKVTGVHKGTAIVRATSVLDNVYGESSIVISSITDPVTDPVQVKIDQENLSFSVGSKVKLAATVLPDNATHKAVTWSVVDSSPDDAVTVSQDGTVTGIREGMAIVRATSVIDSVYGESNITVTAPSVINPNNVIINSPSESLYAGQQMQLTATVMPEDAFNKNVTWSIVNGSDTSAISISAEGSLTAVRPGTAIVRATSVIDSVYGEKMITVNDYPAGSGALPPVSTPVPWDKDSIVTSDELRESLQNGVATLTTDNPLQRIQLPVDAGDILNGAPLQLIAPNVTLTIPFAFIKEQSQNGLISLSFNQDTAETTKQTISSLSQQAFAQLHASGQAFTVGMELKSKDGKTKAITSYSPSLQLKLSVDRSQNSKLVGIYEILDNGKLLYVGGTIKEGHILANVDRAGKYVVLEFNKSFADIKPDFWAKDVINELAAKQLVNGVSSTEFSPAGIVTRAEFISMLVRILGIEDQGSTSFIDVPEHIWYAEAVVAAVKAGIASGVSSTSFKPEASITREEMAVMMVRAYEYATKQKAQKSSNSNSYKDLNNAAPWSRDSIIAANTLGLLQGRSETAFSPRGITSRAESAQAIYNLFVKLSSK</sequence>
<dbReference type="Pfam" id="PF02368">
    <property type="entry name" value="Big_2"/>
    <property type="match status" value="3"/>
</dbReference>
<dbReference type="GO" id="GO:0030246">
    <property type="term" value="F:carbohydrate binding"/>
    <property type="evidence" value="ECO:0007669"/>
    <property type="project" value="InterPro"/>
</dbReference>
<dbReference type="Gene3D" id="2.60.120.430">
    <property type="entry name" value="Galactose-binding lectin"/>
    <property type="match status" value="1"/>
</dbReference>
<dbReference type="RefSeq" id="WP_130604839.1">
    <property type="nucleotide sequence ID" value="NZ_AP019400.1"/>
</dbReference>
<dbReference type="InterPro" id="IPR039331">
    <property type="entry name" value="PAPs-like"/>
</dbReference>
<name>A0A3T1CYK8_9BACL</name>
<evidence type="ECO:0000256" key="2">
    <source>
        <dbReference type="SAM" id="SignalP"/>
    </source>
</evidence>
<dbReference type="SUPFAM" id="SSF49363">
    <property type="entry name" value="Purple acid phosphatase, N-terminal domain"/>
    <property type="match status" value="1"/>
</dbReference>
<evidence type="ECO:0000256" key="1">
    <source>
        <dbReference type="ARBA" id="ARBA00022729"/>
    </source>
</evidence>